<organism evidence="4 5">
    <name type="scientific">Serendipita indica (strain DSM 11827)</name>
    <name type="common">Root endophyte fungus</name>
    <name type="synonym">Piriformospora indica</name>
    <dbReference type="NCBI Taxonomy" id="1109443"/>
    <lineage>
        <taxon>Eukaryota</taxon>
        <taxon>Fungi</taxon>
        <taxon>Dikarya</taxon>
        <taxon>Basidiomycota</taxon>
        <taxon>Agaricomycotina</taxon>
        <taxon>Agaricomycetes</taxon>
        <taxon>Sebacinales</taxon>
        <taxon>Serendipitaceae</taxon>
        <taxon>Serendipita</taxon>
    </lineage>
</organism>
<dbReference type="GO" id="GO:0034063">
    <property type="term" value="P:stress granule assembly"/>
    <property type="evidence" value="ECO:0007669"/>
    <property type="project" value="TreeGrafter"/>
</dbReference>
<evidence type="ECO:0000313" key="4">
    <source>
        <dbReference type="EMBL" id="CCA78064.1"/>
    </source>
</evidence>
<reference evidence="4 5" key="1">
    <citation type="journal article" date="2011" name="PLoS Pathog.">
        <title>Endophytic Life Strategies Decoded by Genome and Transcriptome Analyses of the Mutualistic Root Symbiont Piriformospora indica.</title>
        <authorList>
            <person name="Zuccaro A."/>
            <person name="Lahrmann U."/>
            <person name="Guldener U."/>
            <person name="Langen G."/>
            <person name="Pfiffi S."/>
            <person name="Biedenkopf D."/>
            <person name="Wong P."/>
            <person name="Samans B."/>
            <person name="Grimm C."/>
            <person name="Basiewicz M."/>
            <person name="Murat C."/>
            <person name="Martin F."/>
            <person name="Kogel K.H."/>
        </authorList>
    </citation>
    <scope>NUCLEOTIDE SEQUENCE [LARGE SCALE GENOMIC DNA]</scope>
    <source>
        <strain evidence="4 5">DSM 11827</strain>
    </source>
</reference>
<proteinExistence type="predicted"/>
<dbReference type="STRING" id="1109443.G4U397"/>
<dbReference type="InterPro" id="IPR045117">
    <property type="entry name" value="ATXN2-like"/>
</dbReference>
<feature type="compositionally biased region" description="Polar residues" evidence="2">
    <location>
        <begin position="35"/>
        <end position="53"/>
    </location>
</feature>
<gene>
    <name evidence="4" type="ORF">PIIN_01739</name>
</gene>
<feature type="region of interest" description="Disordered" evidence="2">
    <location>
        <begin position="294"/>
        <end position="364"/>
    </location>
</feature>
<sequence length="830" mass="86398">MAAPRPPKGKKNFNDNNSPIQGNRGGRPQAWRASGGSNYANPARQNSQGSPLSGGSAPRETGYDSKLLATLATAKGSSVILALKNGARHEGIVAGIISEGDAAGVTLKDCRDLGDASATVRASFVVPASNIQSWSPKPSNGRDSFRTDVDISATGAQNGPRERELQPWQQPEGTTDVAASLAALQGDEATFGPPGAYSGVPWDQFEVNERLYGVKTNFDEDIYTTKLDPNAPGFKERERKAQQIANEILSGTTNNPHVAEERNVNGTENGVGEEEKYSAVVRAPGAYVPPGARRNGAGAAVPPATAASTGASASGGTSTPVTKVTPTPTPAPTSGPAQAPAATGQKTDGPAATAATAATGAPNEGLLGDFLEFVTSEKNRLAQRKQAMLPRPIPEDLVPILAKDEEKQKAIVEKANAELQAAQQAQAQAKAAAAANAVTSTAATTKVASSPGQAAKPGAKPAATAPADSSAAPKPKGGMFIQEIPPFNRNKVRKPGTPAAPGTTPSGQPAAPAIQATPSSPTTAQATARLNANASVFKPNANAPVFKPVSPGATPPPPKGKENVAKDAPAVAQTEPPNPFYGARAPTKKGVSVHLKEDFNPFRHSKVVDASQVSSIWPYNGKRFAALHPILPGIHPAPGINMPVPQISGPPTQPHEEDPAAQQQAHGQRPIPPQQPIPAQQPQPPQGYPMMYYQYPYSPAPHGQQPMMMPPASPYMPSHYMQPVAYPHHMPPNAPMYGHPPPGMAGVPPTPHYMPHTPYGATSPPPTGTPRGPGPMPPQQMPPHTYYHPSPQLTHAMPYPMMMPSQPGPHYDPATQGPPPVAPQPAPMGH</sequence>
<evidence type="ECO:0000259" key="3">
    <source>
        <dbReference type="SMART" id="SM01272"/>
    </source>
</evidence>
<dbReference type="HOGENOM" id="CLU_017397_0_0_1"/>
<dbReference type="SMART" id="SM01272">
    <property type="entry name" value="LsmAD"/>
    <property type="match status" value="1"/>
</dbReference>
<feature type="compositionally biased region" description="Pro residues" evidence="2">
    <location>
        <begin position="670"/>
        <end position="687"/>
    </location>
</feature>
<dbReference type="AlphaFoldDB" id="G4U397"/>
<feature type="domain" description="LsmAD" evidence="3">
    <location>
        <begin position="212"/>
        <end position="283"/>
    </location>
</feature>
<dbReference type="PANTHER" id="PTHR12854">
    <property type="entry name" value="ATAXIN 2-RELATED"/>
    <property type="match status" value="1"/>
</dbReference>
<protein>
    <recommendedName>
        <fullName evidence="3">LsmAD domain-containing protein</fullName>
    </recommendedName>
</protein>
<feature type="coiled-coil region" evidence="1">
    <location>
        <begin position="402"/>
        <end position="432"/>
    </location>
</feature>
<dbReference type="PANTHER" id="PTHR12854:SF7">
    <property type="entry name" value="ATAXIN-2 HOMOLOG"/>
    <property type="match status" value="1"/>
</dbReference>
<dbReference type="EMBL" id="CAFZ01001883">
    <property type="protein sequence ID" value="CCA78064.1"/>
    <property type="molecule type" value="Genomic_DNA"/>
</dbReference>
<feature type="compositionally biased region" description="Low complexity" evidence="2">
    <location>
        <begin position="495"/>
        <end position="524"/>
    </location>
</feature>
<dbReference type="InParanoid" id="G4U397"/>
<feature type="region of interest" description="Disordered" evidence="2">
    <location>
        <begin position="541"/>
        <end position="585"/>
    </location>
</feature>
<comment type="caution">
    <text evidence="4">The sequence shown here is derived from an EMBL/GenBank/DDBJ whole genome shotgun (WGS) entry which is preliminary data.</text>
</comment>
<feature type="compositionally biased region" description="Low complexity" evidence="2">
    <location>
        <begin position="334"/>
        <end position="362"/>
    </location>
</feature>
<evidence type="ECO:0000256" key="1">
    <source>
        <dbReference type="SAM" id="Coils"/>
    </source>
</evidence>
<dbReference type="GO" id="GO:0010494">
    <property type="term" value="C:cytoplasmic stress granule"/>
    <property type="evidence" value="ECO:0007669"/>
    <property type="project" value="TreeGrafter"/>
</dbReference>
<accession>G4U397</accession>
<feature type="compositionally biased region" description="Pro residues" evidence="2">
    <location>
        <begin position="816"/>
        <end position="830"/>
    </location>
</feature>
<dbReference type="Proteomes" id="UP000007148">
    <property type="component" value="Unassembled WGS sequence"/>
</dbReference>
<dbReference type="OMA" id="RMQMSAS"/>
<dbReference type="OrthoDB" id="266138at2759"/>
<evidence type="ECO:0000313" key="5">
    <source>
        <dbReference type="Proteomes" id="UP000007148"/>
    </source>
</evidence>
<keyword evidence="1" id="KW-0175">Coiled coil</keyword>
<dbReference type="eggNOG" id="KOG2375">
    <property type="taxonomic scope" value="Eukaryota"/>
</dbReference>
<feature type="region of interest" description="Disordered" evidence="2">
    <location>
        <begin position="445"/>
        <end position="524"/>
    </location>
</feature>
<keyword evidence="5" id="KW-1185">Reference proteome</keyword>
<feature type="region of interest" description="Disordered" evidence="2">
    <location>
        <begin position="639"/>
        <end position="690"/>
    </location>
</feature>
<name>G4U397_SERID</name>
<dbReference type="Pfam" id="PF06741">
    <property type="entry name" value="LsmAD"/>
    <property type="match status" value="1"/>
</dbReference>
<feature type="region of interest" description="Disordered" evidence="2">
    <location>
        <begin position="797"/>
        <end position="830"/>
    </location>
</feature>
<dbReference type="InterPro" id="IPR009604">
    <property type="entry name" value="LsmAD_domain"/>
</dbReference>
<dbReference type="GO" id="GO:0003729">
    <property type="term" value="F:mRNA binding"/>
    <property type="evidence" value="ECO:0007669"/>
    <property type="project" value="TreeGrafter"/>
</dbReference>
<evidence type="ECO:0000256" key="2">
    <source>
        <dbReference type="SAM" id="MobiDB-lite"/>
    </source>
</evidence>
<feature type="compositionally biased region" description="Low complexity" evidence="2">
    <location>
        <begin position="294"/>
        <end position="326"/>
    </location>
</feature>
<feature type="region of interest" description="Disordered" evidence="2">
    <location>
        <begin position="152"/>
        <end position="174"/>
    </location>
</feature>
<feature type="region of interest" description="Disordered" evidence="2">
    <location>
        <begin position="1"/>
        <end position="61"/>
    </location>
</feature>
<feature type="compositionally biased region" description="Low complexity" evidence="2">
    <location>
        <begin position="445"/>
        <end position="477"/>
    </location>
</feature>